<dbReference type="AlphaFoldDB" id="A0A2N1PM00"/>
<dbReference type="SUPFAM" id="SSF53383">
    <property type="entry name" value="PLP-dependent transferases"/>
    <property type="match status" value="1"/>
</dbReference>
<dbReference type="PANTHER" id="PTHR43586:SF15">
    <property type="entry name" value="BLR3095 PROTEIN"/>
    <property type="match status" value="1"/>
</dbReference>
<dbReference type="Gene3D" id="3.90.1150.10">
    <property type="entry name" value="Aspartate Aminotransferase, domain 1"/>
    <property type="match status" value="1"/>
</dbReference>
<evidence type="ECO:0000313" key="4">
    <source>
        <dbReference type="Proteomes" id="UP000233256"/>
    </source>
</evidence>
<feature type="compositionally biased region" description="Basic and acidic residues" evidence="1">
    <location>
        <begin position="468"/>
        <end position="485"/>
    </location>
</feature>
<dbReference type="Pfam" id="PF00266">
    <property type="entry name" value="Aminotran_5"/>
    <property type="match status" value="1"/>
</dbReference>
<proteinExistence type="predicted"/>
<dbReference type="EMBL" id="PGXC01000019">
    <property type="protein sequence ID" value="PKK89374.1"/>
    <property type="molecule type" value="Genomic_DNA"/>
</dbReference>
<dbReference type="InterPro" id="IPR015421">
    <property type="entry name" value="PyrdxlP-dep_Trfase_major"/>
</dbReference>
<sequence length="485" mass="52178">MDDKEARTLFPVTEKYCYMDHAAVAPISSSAAETMASFARDMAEEGRLASKKWFERIDGLRKNAAILMGTQAANIAFIKNTTSGIIIASQAIPSRPGDNVIIGAGEFPANVYPWVYSRGLEVRVAPARDGEVHADDIEALMDNRTRAVSISMVNYANGCRANMEAIGSLCSRRSVFFVVDGIQALGCIKVHPADFHCDFLSADGHKWLLGPEGAGFLYVSDKALRECKPANSGWLGVTDPFDFENLSQELKSDASRFEEGTFNVAGLVALADSVDMILAAGPEKVFDKVAKLTARLRRGLLDAGAEILSPMDPHTLAGITTFRHHLVKLDLLAKGMQRRGIIVSRRGGGLRVSPHFYNTEAEIDMVLETFRSIVDMARKAGVKSAETPGLSVLSPEEFTKIVSFEKPASGTALEAKIPTAEIISSSAAEAEADKAIAENVTIENVTIEKAAIETSSESAATSDTEAITADKSDSHASDKAEETKN</sequence>
<dbReference type="InterPro" id="IPR015422">
    <property type="entry name" value="PyrdxlP-dep_Trfase_small"/>
</dbReference>
<feature type="domain" description="Aminotransferase class V" evidence="2">
    <location>
        <begin position="18"/>
        <end position="364"/>
    </location>
</feature>
<dbReference type="InterPro" id="IPR000192">
    <property type="entry name" value="Aminotrans_V_dom"/>
</dbReference>
<dbReference type="InterPro" id="IPR015424">
    <property type="entry name" value="PyrdxlP-dep_Trfase"/>
</dbReference>
<dbReference type="Gene3D" id="3.40.640.10">
    <property type="entry name" value="Type I PLP-dependent aspartate aminotransferase-like (Major domain)"/>
    <property type="match status" value="1"/>
</dbReference>
<name>A0A2N1PM00_9BACT</name>
<feature type="region of interest" description="Disordered" evidence="1">
    <location>
        <begin position="453"/>
        <end position="485"/>
    </location>
</feature>
<accession>A0A2N1PM00</accession>
<organism evidence="3 4">
    <name type="scientific">Candidatus Wallbacteria bacterium HGW-Wallbacteria-1</name>
    <dbReference type="NCBI Taxonomy" id="2013854"/>
    <lineage>
        <taxon>Bacteria</taxon>
        <taxon>Candidatus Walliibacteriota</taxon>
    </lineage>
</organism>
<protein>
    <recommendedName>
        <fullName evidence="2">Aminotransferase class V domain-containing protein</fullName>
    </recommendedName>
</protein>
<dbReference type="PANTHER" id="PTHR43586">
    <property type="entry name" value="CYSTEINE DESULFURASE"/>
    <property type="match status" value="1"/>
</dbReference>
<gene>
    <name evidence="3" type="ORF">CVV64_14645</name>
</gene>
<comment type="caution">
    <text evidence="3">The sequence shown here is derived from an EMBL/GenBank/DDBJ whole genome shotgun (WGS) entry which is preliminary data.</text>
</comment>
<evidence type="ECO:0000256" key="1">
    <source>
        <dbReference type="SAM" id="MobiDB-lite"/>
    </source>
</evidence>
<feature type="compositionally biased region" description="Low complexity" evidence="1">
    <location>
        <begin position="453"/>
        <end position="467"/>
    </location>
</feature>
<reference evidence="3 4" key="1">
    <citation type="journal article" date="2017" name="ISME J.">
        <title>Potential for microbial H2 and metal transformations associated with novel bacteria and archaea in deep terrestrial subsurface sediments.</title>
        <authorList>
            <person name="Hernsdorf A.W."/>
            <person name="Amano Y."/>
            <person name="Miyakawa K."/>
            <person name="Ise K."/>
            <person name="Suzuki Y."/>
            <person name="Anantharaman K."/>
            <person name="Probst A."/>
            <person name="Burstein D."/>
            <person name="Thomas B.C."/>
            <person name="Banfield J.F."/>
        </authorList>
    </citation>
    <scope>NUCLEOTIDE SEQUENCE [LARGE SCALE GENOMIC DNA]</scope>
    <source>
        <strain evidence="3">HGW-Wallbacteria-1</strain>
    </source>
</reference>
<evidence type="ECO:0000259" key="2">
    <source>
        <dbReference type="Pfam" id="PF00266"/>
    </source>
</evidence>
<dbReference type="Proteomes" id="UP000233256">
    <property type="component" value="Unassembled WGS sequence"/>
</dbReference>
<evidence type="ECO:0000313" key="3">
    <source>
        <dbReference type="EMBL" id="PKK89374.1"/>
    </source>
</evidence>